<dbReference type="InterPro" id="IPR029063">
    <property type="entry name" value="SAM-dependent_MTases_sf"/>
</dbReference>
<dbReference type="PANTHER" id="PTHR43861">
    <property type="entry name" value="TRANS-ACONITATE 2-METHYLTRANSFERASE-RELATED"/>
    <property type="match status" value="1"/>
</dbReference>
<sequence length="235" mass="26449">MISNEQVNVSEFDRFAESYEADLQQGLSLSGEDGEFFAQKRMMYLHSCLESLGITATSVLDFGCGTGGSTSLFFDLLGVNSVLGVDISEQSLQIARQRAPHRDTNFELTTSFTPASDKDLAFCNGVLHHIPLADRLESLDYMFRSLRSGGVIACWENNPYSPAARYVMSRIPFDRDAIMVWPSNLRSMLKQVGFQIVRTDYHFIFPRCLRLLRPLETPVAKMPFGAQYQVLAIRP</sequence>
<protein>
    <recommendedName>
        <fullName evidence="1">Methyltransferase type 12 domain-containing protein</fullName>
    </recommendedName>
</protein>
<evidence type="ECO:0000313" key="2">
    <source>
        <dbReference type="EMBL" id="PQO28895.1"/>
    </source>
</evidence>
<gene>
    <name evidence="2" type="ORF">C5Y98_24335</name>
</gene>
<dbReference type="InterPro" id="IPR013217">
    <property type="entry name" value="Methyltransf_12"/>
</dbReference>
<accession>A0A2S8F9S4</accession>
<feature type="domain" description="Methyltransferase type 12" evidence="1">
    <location>
        <begin position="60"/>
        <end position="152"/>
    </location>
</feature>
<evidence type="ECO:0000259" key="1">
    <source>
        <dbReference type="Pfam" id="PF08242"/>
    </source>
</evidence>
<dbReference type="Gene3D" id="3.40.50.150">
    <property type="entry name" value="Vaccinia Virus protein VP39"/>
    <property type="match status" value="1"/>
</dbReference>
<dbReference type="PANTHER" id="PTHR43861:SF1">
    <property type="entry name" value="TRANS-ACONITATE 2-METHYLTRANSFERASE"/>
    <property type="match status" value="1"/>
</dbReference>
<comment type="caution">
    <text evidence="2">The sequence shown here is derived from an EMBL/GenBank/DDBJ whole genome shotgun (WGS) entry which is preliminary data.</text>
</comment>
<reference evidence="2 3" key="1">
    <citation type="submission" date="2018-02" db="EMBL/GenBank/DDBJ databases">
        <title>Comparative genomes isolates from brazilian mangrove.</title>
        <authorList>
            <person name="Araujo J.E."/>
            <person name="Taketani R.G."/>
            <person name="Silva M.C.P."/>
            <person name="Loureco M.V."/>
            <person name="Andreote F.D."/>
        </authorList>
    </citation>
    <scope>NUCLEOTIDE SEQUENCE [LARGE SCALE GENOMIC DNA]</scope>
    <source>
        <strain evidence="2 3">NAP PRIS-MGV</strain>
    </source>
</reference>
<dbReference type="OrthoDB" id="9804312at2"/>
<organism evidence="2 3">
    <name type="scientific">Blastopirellula marina</name>
    <dbReference type="NCBI Taxonomy" id="124"/>
    <lineage>
        <taxon>Bacteria</taxon>
        <taxon>Pseudomonadati</taxon>
        <taxon>Planctomycetota</taxon>
        <taxon>Planctomycetia</taxon>
        <taxon>Pirellulales</taxon>
        <taxon>Pirellulaceae</taxon>
        <taxon>Blastopirellula</taxon>
    </lineage>
</organism>
<dbReference type="AlphaFoldDB" id="A0A2S8F9S4"/>
<evidence type="ECO:0000313" key="3">
    <source>
        <dbReference type="Proteomes" id="UP000239388"/>
    </source>
</evidence>
<dbReference type="EMBL" id="PUIB01000024">
    <property type="protein sequence ID" value="PQO28895.1"/>
    <property type="molecule type" value="Genomic_DNA"/>
</dbReference>
<dbReference type="Proteomes" id="UP000239388">
    <property type="component" value="Unassembled WGS sequence"/>
</dbReference>
<proteinExistence type="predicted"/>
<dbReference type="Pfam" id="PF08242">
    <property type="entry name" value="Methyltransf_12"/>
    <property type="match status" value="1"/>
</dbReference>
<name>A0A2S8F9S4_9BACT</name>
<dbReference type="SUPFAM" id="SSF53335">
    <property type="entry name" value="S-adenosyl-L-methionine-dependent methyltransferases"/>
    <property type="match status" value="1"/>
</dbReference>
<dbReference type="CDD" id="cd02440">
    <property type="entry name" value="AdoMet_MTases"/>
    <property type="match status" value="1"/>
</dbReference>